<feature type="domain" description="HTH araC/xylS-type" evidence="4">
    <location>
        <begin position="209"/>
        <end position="309"/>
    </location>
</feature>
<gene>
    <name evidence="5" type="ORF">ISP19_01955</name>
</gene>
<dbReference type="InterPro" id="IPR050204">
    <property type="entry name" value="AraC_XylS_family_regulators"/>
</dbReference>
<dbReference type="Proteomes" id="UP001430149">
    <property type="component" value="Unassembled WGS sequence"/>
</dbReference>
<dbReference type="InterPro" id="IPR009057">
    <property type="entry name" value="Homeodomain-like_sf"/>
</dbReference>
<comment type="caution">
    <text evidence="5">The sequence shown here is derived from an EMBL/GenBank/DDBJ whole genome shotgun (WGS) entry which is preliminary data.</text>
</comment>
<accession>A0ABS2JYP1</accession>
<dbReference type="RefSeq" id="WP_204679137.1">
    <property type="nucleotide sequence ID" value="NZ_BSNR01000006.1"/>
</dbReference>
<dbReference type="Gene3D" id="1.10.10.60">
    <property type="entry name" value="Homeodomain-like"/>
    <property type="match status" value="1"/>
</dbReference>
<evidence type="ECO:0000313" key="6">
    <source>
        <dbReference type="Proteomes" id="UP001430149"/>
    </source>
</evidence>
<dbReference type="InterPro" id="IPR020449">
    <property type="entry name" value="Tscrpt_reg_AraC-type_HTH"/>
</dbReference>
<dbReference type="SMART" id="SM00342">
    <property type="entry name" value="HTH_ARAC"/>
    <property type="match status" value="1"/>
</dbReference>
<dbReference type="PANTHER" id="PTHR46796">
    <property type="entry name" value="HTH-TYPE TRANSCRIPTIONAL ACTIVATOR RHAS-RELATED"/>
    <property type="match status" value="1"/>
</dbReference>
<dbReference type="Pfam" id="PF12833">
    <property type="entry name" value="HTH_18"/>
    <property type="match status" value="1"/>
</dbReference>
<evidence type="ECO:0000256" key="2">
    <source>
        <dbReference type="ARBA" id="ARBA00023125"/>
    </source>
</evidence>
<proteinExistence type="predicted"/>
<dbReference type="SUPFAM" id="SSF46689">
    <property type="entry name" value="Homeodomain-like"/>
    <property type="match status" value="1"/>
</dbReference>
<evidence type="ECO:0000256" key="3">
    <source>
        <dbReference type="ARBA" id="ARBA00023163"/>
    </source>
</evidence>
<dbReference type="InterPro" id="IPR035418">
    <property type="entry name" value="AraC-bd_2"/>
</dbReference>
<protein>
    <submittedName>
        <fullName evidence="5">Helix-turn-helix domain-containing protein</fullName>
    </submittedName>
</protein>
<keyword evidence="3" id="KW-0804">Transcription</keyword>
<keyword evidence="1" id="KW-0805">Transcription regulation</keyword>
<dbReference type="PRINTS" id="PR00032">
    <property type="entry name" value="HTHARAC"/>
</dbReference>
<dbReference type="EMBL" id="JADIKE010000024">
    <property type="protein sequence ID" value="MBM7124131.1"/>
    <property type="molecule type" value="Genomic_DNA"/>
</dbReference>
<keyword evidence="2" id="KW-0238">DNA-binding</keyword>
<evidence type="ECO:0000256" key="1">
    <source>
        <dbReference type="ARBA" id="ARBA00023015"/>
    </source>
</evidence>
<keyword evidence="6" id="KW-1185">Reference proteome</keyword>
<name>A0ABS2JYP1_9GAMM</name>
<dbReference type="Pfam" id="PF14525">
    <property type="entry name" value="AraC_binding_2"/>
    <property type="match status" value="1"/>
</dbReference>
<reference evidence="5" key="1">
    <citation type="submission" date="2020-10" db="EMBL/GenBank/DDBJ databases">
        <title>Phylogeny of dyella-like bacteria.</title>
        <authorList>
            <person name="Fu J."/>
        </authorList>
    </citation>
    <scope>NUCLEOTIDE SEQUENCE</scope>
    <source>
        <strain evidence="5">DHOC52</strain>
    </source>
</reference>
<organism evidence="5 6">
    <name type="scientific">Dyella flava</name>
    <dbReference type="NCBI Taxonomy" id="1920170"/>
    <lineage>
        <taxon>Bacteria</taxon>
        <taxon>Pseudomonadati</taxon>
        <taxon>Pseudomonadota</taxon>
        <taxon>Gammaproteobacteria</taxon>
        <taxon>Lysobacterales</taxon>
        <taxon>Rhodanobacteraceae</taxon>
        <taxon>Dyella</taxon>
    </lineage>
</organism>
<sequence length="317" mass="35162">MTTLATATRRTYVDRESLNHALSSDLVGWTVSETREVPLLTHVVPHRLGDIRLIELSGNPLGAMRGPAEISGDGDSYLGVLYQRSGSTLCTIDDDRVLVAPGEICVWHSERPVSFEMPEEFDKLCMIVPIARFESVLYNAETYAGLRLPADSNLATLLGSYLSTLTTSVMTRNGDTSSDAVDVTLELLGAAFRAQRRSSAISPRDQLFARISRYIESHLEDAHLSPTKIADENGISVRYLYTLFSARDLTVSGWVQQRRLLRCRADLDAADSTASITEIAHRWGLNDSAHFSRLFKASFGMSPTHYRSSRRLGAFEE</sequence>
<evidence type="ECO:0000313" key="5">
    <source>
        <dbReference type="EMBL" id="MBM7124131.1"/>
    </source>
</evidence>
<dbReference type="PROSITE" id="PS01124">
    <property type="entry name" value="HTH_ARAC_FAMILY_2"/>
    <property type="match status" value="1"/>
</dbReference>
<dbReference type="InterPro" id="IPR018060">
    <property type="entry name" value="HTH_AraC"/>
</dbReference>
<dbReference type="PANTHER" id="PTHR46796:SF10">
    <property type="entry name" value="TRANSCRIPTIONAL ACTIVATOR FEAR"/>
    <property type="match status" value="1"/>
</dbReference>
<evidence type="ECO:0000259" key="4">
    <source>
        <dbReference type="PROSITE" id="PS01124"/>
    </source>
</evidence>